<evidence type="ECO:0000313" key="8">
    <source>
        <dbReference type="Proteomes" id="UP000092839"/>
    </source>
</evidence>
<dbReference type="OrthoDB" id="9804361at2"/>
<keyword evidence="5 6" id="KW-0472">Membrane</keyword>
<evidence type="ECO:0000256" key="6">
    <source>
        <dbReference type="SAM" id="Phobius"/>
    </source>
</evidence>
<dbReference type="GO" id="GO:0015658">
    <property type="term" value="F:branched-chain amino acid transmembrane transporter activity"/>
    <property type="evidence" value="ECO:0007669"/>
    <property type="project" value="InterPro"/>
</dbReference>
<evidence type="ECO:0000256" key="1">
    <source>
        <dbReference type="ARBA" id="ARBA00004651"/>
    </source>
</evidence>
<dbReference type="RefSeq" id="WP_065727742.1">
    <property type="nucleotide sequence ID" value="NZ_CP016428.1"/>
</dbReference>
<dbReference type="STRING" id="1274631.LMTR13_10095"/>
<keyword evidence="8" id="KW-1185">Reference proteome</keyword>
<name>A0A1B1UCI9_9BRAD</name>
<feature type="transmembrane region" description="Helical" evidence="6">
    <location>
        <begin position="28"/>
        <end position="47"/>
    </location>
</feature>
<feature type="transmembrane region" description="Helical" evidence="6">
    <location>
        <begin position="179"/>
        <end position="200"/>
    </location>
</feature>
<feature type="transmembrane region" description="Helical" evidence="6">
    <location>
        <begin position="131"/>
        <end position="152"/>
    </location>
</feature>
<dbReference type="InterPro" id="IPR043428">
    <property type="entry name" value="LivM-like"/>
</dbReference>
<comment type="subcellular location">
    <subcellularLocation>
        <location evidence="1">Cell membrane</location>
        <topology evidence="1">Multi-pass membrane protein</topology>
    </subcellularLocation>
</comment>
<keyword evidence="4 6" id="KW-1133">Transmembrane helix</keyword>
<dbReference type="KEGG" id="bic:LMTR13_10095"/>
<dbReference type="GO" id="GO:0005886">
    <property type="term" value="C:plasma membrane"/>
    <property type="evidence" value="ECO:0007669"/>
    <property type="project" value="UniProtKB-SubCell"/>
</dbReference>
<evidence type="ECO:0000256" key="4">
    <source>
        <dbReference type="ARBA" id="ARBA00022989"/>
    </source>
</evidence>
<dbReference type="Proteomes" id="UP000092839">
    <property type="component" value="Chromosome"/>
</dbReference>
<protein>
    <submittedName>
        <fullName evidence="7">ABC transporter permease</fullName>
    </submittedName>
</protein>
<feature type="transmembrane region" description="Helical" evidence="6">
    <location>
        <begin position="304"/>
        <end position="322"/>
    </location>
</feature>
<sequence length="341" mass="37073">MTELQAEQGAQALDLPHAQPKTRRNRDVLIALAVFVVLALLPAVFSSKLLLDFVIRCAAYGLFATSLNLLVGYTGLISFGHGMFFGLGAYGFGLMMQKTGVPVPVAFVATLAITFFVALVIGAICVRLKEIYFAFVTLAFQMLIHSTILSWVSLTGGDQGLRGGIPRPPFLGIDLSNQLHLYIASCALLVIGLFLMHRIAQSPFGYTLRMIRDNATRASFIGIDVWRAKLTIFVLAALFASTGGIIMALFVSGAYPEFAYWTISGEGIFINMLGGVTTFLGPMVGTVLLLILNDTVTRLTDYHGLVLGIVILFFAIGLRKGLMDFVVEWYAQRRNSAGERG</sequence>
<dbReference type="Pfam" id="PF02653">
    <property type="entry name" value="BPD_transp_2"/>
    <property type="match status" value="1"/>
</dbReference>
<feature type="transmembrane region" description="Helical" evidence="6">
    <location>
        <begin position="53"/>
        <end position="71"/>
    </location>
</feature>
<reference evidence="7 8" key="1">
    <citation type="submission" date="2016-07" db="EMBL/GenBank/DDBJ databases">
        <title>Complete genome sequence of Bradyrhizobium icense LMTR 13T, a potential inoculant strain isolated from lima bean (Phaseolus lunatus) in Peru.</title>
        <authorList>
            <person name="Ormeno-Orrillo E."/>
            <person name="Duran D."/>
            <person name="Rogel M.A."/>
            <person name="Rey L."/>
            <person name="Imperial J."/>
            <person name="Ruiz-Argueso T."/>
            <person name="Martinez-Romero E."/>
        </authorList>
    </citation>
    <scope>NUCLEOTIDE SEQUENCE [LARGE SCALE GENOMIC DNA]</scope>
    <source>
        <strain evidence="7 8">LMTR 13</strain>
    </source>
</reference>
<feature type="transmembrane region" description="Helical" evidence="6">
    <location>
        <begin position="230"/>
        <end position="255"/>
    </location>
</feature>
<dbReference type="AlphaFoldDB" id="A0A1B1UCI9"/>
<accession>A0A1B1UCI9</accession>
<gene>
    <name evidence="7" type="ORF">LMTR13_10095</name>
</gene>
<proteinExistence type="predicted"/>
<organism evidence="7 8">
    <name type="scientific">Bradyrhizobium icense</name>
    <dbReference type="NCBI Taxonomy" id="1274631"/>
    <lineage>
        <taxon>Bacteria</taxon>
        <taxon>Pseudomonadati</taxon>
        <taxon>Pseudomonadota</taxon>
        <taxon>Alphaproteobacteria</taxon>
        <taxon>Hyphomicrobiales</taxon>
        <taxon>Nitrobacteraceae</taxon>
        <taxon>Bradyrhizobium</taxon>
    </lineage>
</organism>
<dbReference type="PANTHER" id="PTHR30482:SF17">
    <property type="entry name" value="ABC TRANSPORTER ATP-BINDING PROTEIN"/>
    <property type="match status" value="1"/>
</dbReference>
<dbReference type="CDD" id="cd06581">
    <property type="entry name" value="TM_PBP1_LivM_like"/>
    <property type="match status" value="1"/>
</dbReference>
<evidence type="ECO:0000256" key="3">
    <source>
        <dbReference type="ARBA" id="ARBA00022692"/>
    </source>
</evidence>
<dbReference type="InterPro" id="IPR001851">
    <property type="entry name" value="ABC_transp_permease"/>
</dbReference>
<dbReference type="EMBL" id="CP016428">
    <property type="protein sequence ID" value="ANW00464.1"/>
    <property type="molecule type" value="Genomic_DNA"/>
</dbReference>
<feature type="transmembrane region" description="Helical" evidence="6">
    <location>
        <begin position="103"/>
        <end position="124"/>
    </location>
</feature>
<dbReference type="PANTHER" id="PTHR30482">
    <property type="entry name" value="HIGH-AFFINITY BRANCHED-CHAIN AMINO ACID TRANSPORT SYSTEM PERMEASE"/>
    <property type="match status" value="1"/>
</dbReference>
<evidence type="ECO:0000313" key="7">
    <source>
        <dbReference type="EMBL" id="ANW00464.1"/>
    </source>
</evidence>
<evidence type="ECO:0000256" key="5">
    <source>
        <dbReference type="ARBA" id="ARBA00023136"/>
    </source>
</evidence>
<keyword evidence="2" id="KW-1003">Cell membrane</keyword>
<evidence type="ECO:0000256" key="2">
    <source>
        <dbReference type="ARBA" id="ARBA00022475"/>
    </source>
</evidence>
<feature type="transmembrane region" description="Helical" evidence="6">
    <location>
        <begin position="267"/>
        <end position="292"/>
    </location>
</feature>
<keyword evidence="3 6" id="KW-0812">Transmembrane</keyword>